<dbReference type="CDD" id="cd17324">
    <property type="entry name" value="MFS_NepI_like"/>
    <property type="match status" value="1"/>
</dbReference>
<dbReference type="KEGG" id="ppru:FDP22_03875"/>
<dbReference type="EMBL" id="CP040818">
    <property type="protein sequence ID" value="QDL91003.1"/>
    <property type="molecule type" value="Genomic_DNA"/>
</dbReference>
<dbReference type="InterPro" id="IPR011701">
    <property type="entry name" value="MFS"/>
</dbReference>
<dbReference type="InterPro" id="IPR036259">
    <property type="entry name" value="MFS_trans_sf"/>
</dbReference>
<dbReference type="SUPFAM" id="SSF103473">
    <property type="entry name" value="MFS general substrate transporter"/>
    <property type="match status" value="1"/>
</dbReference>
<evidence type="ECO:0000256" key="2">
    <source>
        <dbReference type="ARBA" id="ARBA00022475"/>
    </source>
</evidence>
<dbReference type="GO" id="GO:0005886">
    <property type="term" value="C:plasma membrane"/>
    <property type="evidence" value="ECO:0007669"/>
    <property type="project" value="UniProtKB-SubCell"/>
</dbReference>
<comment type="subcellular location">
    <subcellularLocation>
        <location evidence="1">Cell membrane</location>
        <topology evidence="1">Multi-pass membrane protein</topology>
    </subcellularLocation>
</comment>
<organism evidence="8 9">
    <name type="scientific">Paroceanicella profunda</name>
    <dbReference type="NCBI Taxonomy" id="2579971"/>
    <lineage>
        <taxon>Bacteria</taxon>
        <taxon>Pseudomonadati</taxon>
        <taxon>Pseudomonadota</taxon>
        <taxon>Alphaproteobacteria</taxon>
        <taxon>Rhodobacterales</taxon>
        <taxon>Paracoccaceae</taxon>
        <taxon>Paroceanicella</taxon>
    </lineage>
</organism>
<feature type="transmembrane region" description="Helical" evidence="6">
    <location>
        <begin position="213"/>
        <end position="232"/>
    </location>
</feature>
<evidence type="ECO:0000259" key="7">
    <source>
        <dbReference type="PROSITE" id="PS50850"/>
    </source>
</evidence>
<feature type="transmembrane region" description="Helical" evidence="6">
    <location>
        <begin position="337"/>
        <end position="356"/>
    </location>
</feature>
<proteinExistence type="predicted"/>
<feature type="transmembrane region" description="Helical" evidence="6">
    <location>
        <begin position="165"/>
        <end position="186"/>
    </location>
</feature>
<dbReference type="PANTHER" id="PTHR43124:SF10">
    <property type="entry name" value="PURINE EFFLUX PUMP PBUE"/>
    <property type="match status" value="1"/>
</dbReference>
<reference evidence="8 9" key="1">
    <citation type="submission" date="2019-06" db="EMBL/GenBank/DDBJ databases">
        <title>Genome sequence of Rhodobacteraceae bacterium D4M1.</title>
        <authorList>
            <person name="Cao J."/>
        </authorList>
    </citation>
    <scope>NUCLEOTIDE SEQUENCE [LARGE SCALE GENOMIC DNA]</scope>
    <source>
        <strain evidence="8 9">D4M1</strain>
    </source>
</reference>
<dbReference type="Pfam" id="PF07690">
    <property type="entry name" value="MFS_1"/>
    <property type="match status" value="1"/>
</dbReference>
<keyword evidence="5 6" id="KW-0472">Membrane</keyword>
<feature type="transmembrane region" description="Helical" evidence="6">
    <location>
        <begin position="49"/>
        <end position="68"/>
    </location>
</feature>
<keyword evidence="9" id="KW-1185">Reference proteome</keyword>
<dbReference type="PROSITE" id="PS50850">
    <property type="entry name" value="MFS"/>
    <property type="match status" value="1"/>
</dbReference>
<accession>A0A5B8FY18</accession>
<dbReference type="OrthoDB" id="9788453at2"/>
<feature type="transmembrane region" description="Helical" evidence="6">
    <location>
        <begin position="80"/>
        <end position="98"/>
    </location>
</feature>
<keyword evidence="4 6" id="KW-1133">Transmembrane helix</keyword>
<sequence>MTTMTENAFKGALVPPAFLALGTFAIGTESFMIAPLLPVMAADFGRSVSVVALLVVVFTLVLALSSPISTVLTGRLRRRSILLGAMGIFATGNLLAAFSETFAALLVARVMMAVAAGLYIPAANGLAGVIVPPHLRGRALAFVSAGQTLAIAFGLPLGGVIGHAFGWRATFLLVAVMSMTAILGILTGIPRNAGSDVAVPGLHARVALIGNRAVLRLLAISLFWSVGAYAAYPYLAEYLAVVLNFGSGAITATVSLWGVAAAAGVLSGGALNDRFGADGVVRTSLAVLGLSFLMLAIATAMPPNIAFVIVLLAVALWGFTVWSFFPAQMARLVTAGGRNQASVALALNTSTMYLGFSLGSGLGAMVLAAGAIWGIGAVAAVAEAAALRMELCR</sequence>
<evidence type="ECO:0000256" key="6">
    <source>
        <dbReference type="SAM" id="Phobius"/>
    </source>
</evidence>
<gene>
    <name evidence="8" type="ORF">FDP22_03875</name>
</gene>
<dbReference type="InterPro" id="IPR050189">
    <property type="entry name" value="MFS_Efflux_Transporters"/>
</dbReference>
<feature type="transmembrane region" description="Helical" evidence="6">
    <location>
        <begin position="305"/>
        <end position="325"/>
    </location>
</feature>
<dbReference type="Gene3D" id="1.20.1250.20">
    <property type="entry name" value="MFS general substrate transporter like domains"/>
    <property type="match status" value="1"/>
</dbReference>
<evidence type="ECO:0000256" key="4">
    <source>
        <dbReference type="ARBA" id="ARBA00022989"/>
    </source>
</evidence>
<name>A0A5B8FY18_9RHOB</name>
<keyword evidence="3 6" id="KW-0812">Transmembrane</keyword>
<feature type="domain" description="Major facilitator superfamily (MFS) profile" evidence="7">
    <location>
        <begin position="15"/>
        <end position="393"/>
    </location>
</feature>
<evidence type="ECO:0000256" key="5">
    <source>
        <dbReference type="ARBA" id="ARBA00023136"/>
    </source>
</evidence>
<feature type="transmembrane region" description="Helical" evidence="6">
    <location>
        <begin position="238"/>
        <end position="267"/>
    </location>
</feature>
<feature type="transmembrane region" description="Helical" evidence="6">
    <location>
        <begin position="104"/>
        <end position="127"/>
    </location>
</feature>
<dbReference type="AlphaFoldDB" id="A0A5B8FY18"/>
<feature type="transmembrane region" description="Helical" evidence="6">
    <location>
        <begin position="139"/>
        <end position="159"/>
    </location>
</feature>
<feature type="transmembrane region" description="Helical" evidence="6">
    <location>
        <begin position="279"/>
        <end position="299"/>
    </location>
</feature>
<evidence type="ECO:0000313" key="8">
    <source>
        <dbReference type="EMBL" id="QDL91003.1"/>
    </source>
</evidence>
<dbReference type="GO" id="GO:0022857">
    <property type="term" value="F:transmembrane transporter activity"/>
    <property type="evidence" value="ECO:0007669"/>
    <property type="project" value="InterPro"/>
</dbReference>
<dbReference type="Proteomes" id="UP000305888">
    <property type="component" value="Chromosome"/>
</dbReference>
<dbReference type="PANTHER" id="PTHR43124">
    <property type="entry name" value="PURINE EFFLUX PUMP PBUE"/>
    <property type="match status" value="1"/>
</dbReference>
<evidence type="ECO:0000256" key="1">
    <source>
        <dbReference type="ARBA" id="ARBA00004651"/>
    </source>
</evidence>
<dbReference type="InterPro" id="IPR020846">
    <property type="entry name" value="MFS_dom"/>
</dbReference>
<dbReference type="RefSeq" id="WP_138579418.1">
    <property type="nucleotide sequence ID" value="NZ_CP040818.1"/>
</dbReference>
<evidence type="ECO:0000313" key="9">
    <source>
        <dbReference type="Proteomes" id="UP000305888"/>
    </source>
</evidence>
<keyword evidence="2" id="KW-1003">Cell membrane</keyword>
<feature type="transmembrane region" description="Helical" evidence="6">
    <location>
        <begin position="362"/>
        <end position="387"/>
    </location>
</feature>
<protein>
    <submittedName>
        <fullName evidence="8">MFS transporter</fullName>
    </submittedName>
</protein>
<evidence type="ECO:0000256" key="3">
    <source>
        <dbReference type="ARBA" id="ARBA00022692"/>
    </source>
</evidence>